<evidence type="ECO:0000256" key="6">
    <source>
        <dbReference type="ARBA" id="ARBA00023136"/>
    </source>
</evidence>
<dbReference type="RefSeq" id="XP_002669921.1">
    <property type="nucleotide sequence ID" value="XM_002669875.1"/>
</dbReference>
<feature type="transmembrane region" description="Helical" evidence="7">
    <location>
        <begin position="235"/>
        <end position="255"/>
    </location>
</feature>
<feature type="transmembrane region" description="Helical" evidence="7">
    <location>
        <begin position="359"/>
        <end position="380"/>
    </location>
</feature>
<evidence type="ECO:0000256" key="3">
    <source>
        <dbReference type="ARBA" id="ARBA00022448"/>
    </source>
</evidence>
<proteinExistence type="inferred from homology"/>
<comment type="subcellular location">
    <subcellularLocation>
        <location evidence="1">Membrane</location>
        <topology evidence="1">Multi-pass membrane protein</topology>
    </subcellularLocation>
</comment>
<protein>
    <submittedName>
        <fullName evidence="8">Predicted protein</fullName>
    </submittedName>
</protein>
<feature type="transmembrane region" description="Helical" evidence="7">
    <location>
        <begin position="267"/>
        <end position="291"/>
    </location>
</feature>
<keyword evidence="6 7" id="KW-0472">Membrane</keyword>
<feature type="transmembrane region" description="Helical" evidence="7">
    <location>
        <begin position="110"/>
        <end position="128"/>
    </location>
</feature>
<dbReference type="VEuPathDB" id="AmoebaDB:NAEGRDRAFT_75104"/>
<keyword evidence="4 7" id="KW-0812">Transmembrane</keyword>
<feature type="transmembrane region" description="Helical" evidence="7">
    <location>
        <begin position="205"/>
        <end position="223"/>
    </location>
</feature>
<feature type="transmembrane region" description="Helical" evidence="7">
    <location>
        <begin position="148"/>
        <end position="167"/>
    </location>
</feature>
<reference evidence="8 9" key="1">
    <citation type="journal article" date="2010" name="Cell">
        <title>The genome of Naegleria gruberi illuminates early eukaryotic versatility.</title>
        <authorList>
            <person name="Fritz-Laylin L.K."/>
            <person name="Prochnik S.E."/>
            <person name="Ginger M.L."/>
            <person name="Dacks J.B."/>
            <person name="Carpenter M.L."/>
            <person name="Field M.C."/>
            <person name="Kuo A."/>
            <person name="Paredez A."/>
            <person name="Chapman J."/>
            <person name="Pham J."/>
            <person name="Shu S."/>
            <person name="Neupane R."/>
            <person name="Cipriano M."/>
            <person name="Mancuso J."/>
            <person name="Tu H."/>
            <person name="Salamov A."/>
            <person name="Lindquist E."/>
            <person name="Shapiro H."/>
            <person name="Lucas S."/>
            <person name="Grigoriev I.V."/>
            <person name="Cande W.Z."/>
            <person name="Fulton C."/>
            <person name="Rokhsar D.S."/>
            <person name="Dawson S.C."/>
        </authorList>
    </citation>
    <scope>NUCLEOTIDE SEQUENCE [LARGE SCALE GENOMIC DNA]</scope>
    <source>
        <strain evidence="8 9">NEG-M</strain>
    </source>
</reference>
<dbReference type="OMA" id="MIPFIAG"/>
<dbReference type="EMBL" id="GG738921">
    <property type="protein sequence ID" value="EFC37177.1"/>
    <property type="molecule type" value="Genomic_DNA"/>
</dbReference>
<keyword evidence="3" id="KW-0813">Transport</keyword>
<keyword evidence="5 7" id="KW-1133">Transmembrane helix</keyword>
<evidence type="ECO:0000256" key="2">
    <source>
        <dbReference type="ARBA" id="ARBA00006690"/>
    </source>
</evidence>
<sequence length="440" mass="50056">MARKDDEHVPLIVPSLHNDNNSQLQQGLHVEVQDPGYQNSVQGNVNNCEMQIHTTSTFRRNLGAVRNFLHTNKYVVFGALCLVVLVMAFSRSINFVLIVRLSTQMKHYGYFLSSILIPTMSNIVYWPIAWFKMFGTRSVTKEMRKFPVYRFVIMGFLTNLANLILVIASSNVSGSVNVAMNQTIIINNMLVSMIFLSVRYNILQFGGTFIVIIGVILNVLPLFLSGRSGTSSTEWIWALVLLISTFFQAIANVYIEHYLKKEKLDVFYMVAWIELFQLLFGILFFIPFLLIPWNPNSIVKSASDLPNYMLYSLKCVVGMNSLKGDICDGVYWVAILFEVFNVLFNVTQLVVFKHGSSTLAMIALTSRLVMSNLFFMIPFIAGPAFQQKLSNLDIESLFILVAGIVLYSITKERTLDKNPLNEKLLTFLNWLKDKIRKAAR</sequence>
<name>D2W164_NAEGR</name>
<feature type="transmembrane region" description="Helical" evidence="7">
    <location>
        <begin position="74"/>
        <end position="98"/>
    </location>
</feature>
<gene>
    <name evidence="8" type="ORF">NAEGRDRAFT_75104</name>
</gene>
<dbReference type="Pfam" id="PF08627">
    <property type="entry name" value="CRT-like"/>
    <property type="match status" value="1"/>
</dbReference>
<dbReference type="GeneID" id="8856683"/>
<evidence type="ECO:0000256" key="1">
    <source>
        <dbReference type="ARBA" id="ARBA00004141"/>
    </source>
</evidence>
<dbReference type="AlphaFoldDB" id="D2W164"/>
<dbReference type="InParanoid" id="D2W164"/>
<feature type="transmembrane region" description="Helical" evidence="7">
    <location>
        <begin position="329"/>
        <end position="352"/>
    </location>
</feature>
<dbReference type="eggNOG" id="ENOG502QR5M">
    <property type="taxonomic scope" value="Eukaryota"/>
</dbReference>
<evidence type="ECO:0000256" key="7">
    <source>
        <dbReference type="SAM" id="Phobius"/>
    </source>
</evidence>
<feature type="transmembrane region" description="Helical" evidence="7">
    <location>
        <begin position="392"/>
        <end position="410"/>
    </location>
</feature>
<dbReference type="Proteomes" id="UP000006671">
    <property type="component" value="Unassembled WGS sequence"/>
</dbReference>
<dbReference type="KEGG" id="ngr:NAEGRDRAFT_75104"/>
<comment type="similarity">
    <text evidence="2">Belongs to the CRT-like transporter family.</text>
</comment>
<organism evidence="9">
    <name type="scientific">Naegleria gruberi</name>
    <name type="common">Amoeba</name>
    <dbReference type="NCBI Taxonomy" id="5762"/>
    <lineage>
        <taxon>Eukaryota</taxon>
        <taxon>Discoba</taxon>
        <taxon>Heterolobosea</taxon>
        <taxon>Tetramitia</taxon>
        <taxon>Eutetramitia</taxon>
        <taxon>Vahlkampfiidae</taxon>
        <taxon>Naegleria</taxon>
    </lineage>
</organism>
<evidence type="ECO:0000313" key="8">
    <source>
        <dbReference type="EMBL" id="EFC37177.1"/>
    </source>
</evidence>
<accession>D2W164</accession>
<evidence type="ECO:0000313" key="9">
    <source>
        <dbReference type="Proteomes" id="UP000006671"/>
    </source>
</evidence>
<dbReference type="InterPro" id="IPR013936">
    <property type="entry name" value="CRT-like"/>
</dbReference>
<evidence type="ECO:0000256" key="4">
    <source>
        <dbReference type="ARBA" id="ARBA00022692"/>
    </source>
</evidence>
<evidence type="ECO:0000256" key="5">
    <source>
        <dbReference type="ARBA" id="ARBA00022989"/>
    </source>
</evidence>
<dbReference type="PANTHER" id="PTHR31326">
    <property type="entry name" value="PROTEIN CLT2, CHLOROPLASTIC"/>
    <property type="match status" value="1"/>
</dbReference>
<dbReference type="PANTHER" id="PTHR31326:SF1">
    <property type="entry name" value="PROTEIN CLT2, CHLOROPLASTIC"/>
    <property type="match status" value="1"/>
</dbReference>
<feature type="transmembrane region" description="Helical" evidence="7">
    <location>
        <begin position="179"/>
        <end position="198"/>
    </location>
</feature>
<dbReference type="OrthoDB" id="416555at2759"/>
<dbReference type="GO" id="GO:0016020">
    <property type="term" value="C:membrane"/>
    <property type="evidence" value="ECO:0007669"/>
    <property type="project" value="UniProtKB-SubCell"/>
</dbReference>
<keyword evidence="9" id="KW-1185">Reference proteome</keyword>